<gene>
    <name evidence="3" type="ORF">F0P94_10740</name>
</gene>
<dbReference type="GO" id="GO:0000271">
    <property type="term" value="P:polysaccharide biosynthetic process"/>
    <property type="evidence" value="ECO:0007669"/>
    <property type="project" value="TreeGrafter"/>
</dbReference>
<reference evidence="3 4" key="1">
    <citation type="submission" date="2019-09" db="EMBL/GenBank/DDBJ databases">
        <title>Genome sequence of Adhaeribacter sp. M2.</title>
        <authorList>
            <person name="Srinivasan S."/>
        </authorList>
    </citation>
    <scope>NUCLEOTIDE SEQUENCE [LARGE SCALE GENOMIC DNA]</scope>
    <source>
        <strain evidence="3 4">M2</strain>
    </source>
</reference>
<feature type="transmembrane region" description="Helical" evidence="1">
    <location>
        <begin position="135"/>
        <end position="156"/>
    </location>
</feature>
<organism evidence="3 4">
    <name type="scientific">Adhaeribacter soli</name>
    <dbReference type="NCBI Taxonomy" id="2607655"/>
    <lineage>
        <taxon>Bacteria</taxon>
        <taxon>Pseudomonadati</taxon>
        <taxon>Bacteroidota</taxon>
        <taxon>Cytophagia</taxon>
        <taxon>Cytophagales</taxon>
        <taxon>Hymenobacteraceae</taxon>
        <taxon>Adhaeribacter</taxon>
    </lineage>
</organism>
<dbReference type="Pfam" id="PF01757">
    <property type="entry name" value="Acyl_transf_3"/>
    <property type="match status" value="1"/>
</dbReference>
<sequence length="363" mass="42695">MQNNVNRIDYLDSVRGIAAMMVVVYHFIGWKWGEKVYYNLGSLVFNGSDAVSLFFVLSGFVLSFKYLHTAEEINIEKYVYNRVLRIYPAFVFTVLLNFLYWNRHNLDVNLLADIFYANSQSLWQELVLVRHAHKFYIPGWTLGIEMALSLLMPLLVAGARKDIKYVAWLIPISIFIGGGFISMFVFHFCLGVILAYFYNQIREFNFREHKLYPFRFLLLFAVFLLFSIRHLERIWPFGETYHKYAKLYNVDFFHITGFASFLILAWIINSKSAQKVLAIKPLVFLGKISYSVYLMHWLIVVIVMEKWDWINDIFKNRTITFSVMLPVTIIATLISATIVYNLIEKRFIKLSRKVNKTPQKVLV</sequence>
<keyword evidence="3" id="KW-0808">Transferase</keyword>
<keyword evidence="4" id="KW-1185">Reference proteome</keyword>
<keyword evidence="3" id="KW-0012">Acyltransferase</keyword>
<dbReference type="Proteomes" id="UP000326570">
    <property type="component" value="Unassembled WGS sequence"/>
</dbReference>
<dbReference type="RefSeq" id="WP_150903883.1">
    <property type="nucleotide sequence ID" value="NZ_VTWT01000005.1"/>
</dbReference>
<name>A0A5N1IVB9_9BACT</name>
<dbReference type="PANTHER" id="PTHR23028">
    <property type="entry name" value="ACETYLTRANSFERASE"/>
    <property type="match status" value="1"/>
</dbReference>
<feature type="transmembrane region" description="Helical" evidence="1">
    <location>
        <begin position="323"/>
        <end position="343"/>
    </location>
</feature>
<feature type="transmembrane region" description="Helical" evidence="1">
    <location>
        <begin position="79"/>
        <end position="100"/>
    </location>
</feature>
<feature type="transmembrane region" description="Helical" evidence="1">
    <location>
        <begin position="168"/>
        <end position="199"/>
    </location>
</feature>
<proteinExistence type="predicted"/>
<keyword evidence="1" id="KW-1133">Transmembrane helix</keyword>
<evidence type="ECO:0000256" key="1">
    <source>
        <dbReference type="SAM" id="Phobius"/>
    </source>
</evidence>
<dbReference type="InterPro" id="IPR002656">
    <property type="entry name" value="Acyl_transf_3_dom"/>
</dbReference>
<accession>A0A5N1IVB9</accession>
<dbReference type="PANTHER" id="PTHR23028:SF131">
    <property type="entry name" value="BLR2367 PROTEIN"/>
    <property type="match status" value="1"/>
</dbReference>
<keyword evidence="1" id="KW-0812">Transmembrane</keyword>
<dbReference type="GO" id="GO:0016747">
    <property type="term" value="F:acyltransferase activity, transferring groups other than amino-acyl groups"/>
    <property type="evidence" value="ECO:0007669"/>
    <property type="project" value="InterPro"/>
</dbReference>
<evidence type="ECO:0000313" key="4">
    <source>
        <dbReference type="Proteomes" id="UP000326570"/>
    </source>
</evidence>
<dbReference type="EMBL" id="VTWT01000005">
    <property type="protein sequence ID" value="KAA9333717.1"/>
    <property type="molecule type" value="Genomic_DNA"/>
</dbReference>
<feature type="transmembrane region" description="Helical" evidence="1">
    <location>
        <begin position="281"/>
        <end position="303"/>
    </location>
</feature>
<feature type="transmembrane region" description="Helical" evidence="1">
    <location>
        <begin position="251"/>
        <end position="269"/>
    </location>
</feature>
<feature type="transmembrane region" description="Helical" evidence="1">
    <location>
        <begin position="12"/>
        <end position="30"/>
    </location>
</feature>
<feature type="transmembrane region" description="Helical" evidence="1">
    <location>
        <begin position="211"/>
        <end position="231"/>
    </location>
</feature>
<dbReference type="InterPro" id="IPR050879">
    <property type="entry name" value="Acyltransferase_3"/>
</dbReference>
<keyword evidence="1" id="KW-0472">Membrane</keyword>
<dbReference type="AlphaFoldDB" id="A0A5N1IVB9"/>
<protein>
    <submittedName>
        <fullName evidence="3">Acyltransferase</fullName>
    </submittedName>
</protein>
<feature type="transmembrane region" description="Helical" evidence="1">
    <location>
        <begin position="50"/>
        <end position="67"/>
    </location>
</feature>
<comment type="caution">
    <text evidence="3">The sequence shown here is derived from an EMBL/GenBank/DDBJ whole genome shotgun (WGS) entry which is preliminary data.</text>
</comment>
<dbReference type="GO" id="GO:0016020">
    <property type="term" value="C:membrane"/>
    <property type="evidence" value="ECO:0007669"/>
    <property type="project" value="TreeGrafter"/>
</dbReference>
<evidence type="ECO:0000313" key="3">
    <source>
        <dbReference type="EMBL" id="KAA9333717.1"/>
    </source>
</evidence>
<evidence type="ECO:0000259" key="2">
    <source>
        <dbReference type="Pfam" id="PF01757"/>
    </source>
</evidence>
<feature type="domain" description="Acyltransferase 3" evidence="2">
    <location>
        <begin position="9"/>
        <end position="334"/>
    </location>
</feature>